<sequence>MKKTDYDNCPVARTAALIGTRWTIVILRDLFMSDTRRYQDFLDSLEGISPNTLSDRLKMLETAGIIERRIYQQHPPRAEYLLTKKGRELAPTLMAIRDWGIKHG</sequence>
<dbReference type="InterPro" id="IPR002577">
    <property type="entry name" value="HTH_HxlR"/>
</dbReference>
<organism evidence="5">
    <name type="scientific">hydrothermal vent metagenome</name>
    <dbReference type="NCBI Taxonomy" id="652676"/>
    <lineage>
        <taxon>unclassified sequences</taxon>
        <taxon>metagenomes</taxon>
        <taxon>ecological metagenomes</taxon>
    </lineage>
</organism>
<dbReference type="SUPFAM" id="SSF46785">
    <property type="entry name" value="Winged helix' DNA-binding domain"/>
    <property type="match status" value="1"/>
</dbReference>
<dbReference type="PROSITE" id="PS51118">
    <property type="entry name" value="HTH_HXLR"/>
    <property type="match status" value="1"/>
</dbReference>
<dbReference type="InterPro" id="IPR036390">
    <property type="entry name" value="WH_DNA-bd_sf"/>
</dbReference>
<proteinExistence type="predicted"/>
<feature type="domain" description="HTH hxlR-type" evidence="4">
    <location>
        <begin position="9"/>
        <end position="104"/>
    </location>
</feature>
<evidence type="ECO:0000256" key="1">
    <source>
        <dbReference type="ARBA" id="ARBA00023015"/>
    </source>
</evidence>
<gene>
    <name evidence="5" type="ORF">MNBD_ALPHA08-447</name>
</gene>
<accession>A0A3B0R3A7</accession>
<dbReference type="PANTHER" id="PTHR33204">
    <property type="entry name" value="TRANSCRIPTIONAL REGULATOR, MARR FAMILY"/>
    <property type="match status" value="1"/>
</dbReference>
<keyword evidence="3" id="KW-0804">Transcription</keyword>
<dbReference type="AlphaFoldDB" id="A0A3B0R3A7"/>
<dbReference type="GO" id="GO:0003677">
    <property type="term" value="F:DNA binding"/>
    <property type="evidence" value="ECO:0007669"/>
    <property type="project" value="UniProtKB-KW"/>
</dbReference>
<protein>
    <recommendedName>
        <fullName evidence="4">HTH hxlR-type domain-containing protein</fullName>
    </recommendedName>
</protein>
<evidence type="ECO:0000259" key="4">
    <source>
        <dbReference type="PROSITE" id="PS51118"/>
    </source>
</evidence>
<keyword evidence="1" id="KW-0805">Transcription regulation</keyword>
<evidence type="ECO:0000256" key="2">
    <source>
        <dbReference type="ARBA" id="ARBA00023125"/>
    </source>
</evidence>
<dbReference type="Gene3D" id="1.10.10.10">
    <property type="entry name" value="Winged helix-like DNA-binding domain superfamily/Winged helix DNA-binding domain"/>
    <property type="match status" value="1"/>
</dbReference>
<reference evidence="5" key="1">
    <citation type="submission" date="2018-06" db="EMBL/GenBank/DDBJ databases">
        <authorList>
            <person name="Zhirakovskaya E."/>
        </authorList>
    </citation>
    <scope>NUCLEOTIDE SEQUENCE</scope>
</reference>
<dbReference type="EMBL" id="UOEC01000014">
    <property type="protein sequence ID" value="VAV86789.1"/>
    <property type="molecule type" value="Genomic_DNA"/>
</dbReference>
<evidence type="ECO:0000313" key="5">
    <source>
        <dbReference type="EMBL" id="VAV86789.1"/>
    </source>
</evidence>
<dbReference type="InterPro" id="IPR036388">
    <property type="entry name" value="WH-like_DNA-bd_sf"/>
</dbReference>
<evidence type="ECO:0000256" key="3">
    <source>
        <dbReference type="ARBA" id="ARBA00023163"/>
    </source>
</evidence>
<name>A0A3B0R3A7_9ZZZZ</name>
<keyword evidence="2" id="KW-0238">DNA-binding</keyword>
<dbReference type="Pfam" id="PF01638">
    <property type="entry name" value="HxlR"/>
    <property type="match status" value="1"/>
</dbReference>
<dbReference type="PANTHER" id="PTHR33204:SF18">
    <property type="entry name" value="TRANSCRIPTIONAL REGULATORY PROTEIN"/>
    <property type="match status" value="1"/>
</dbReference>